<sequence>MYLADKDADIVRQRLQEKKENGELFTEEVIKNIIEEFSLSDEEAEKYMKMYW</sequence>
<organism evidence="1 2">
    <name type="scientific">Blautia obeum</name>
    <dbReference type="NCBI Taxonomy" id="40520"/>
    <lineage>
        <taxon>Bacteria</taxon>
        <taxon>Bacillati</taxon>
        <taxon>Bacillota</taxon>
        <taxon>Clostridia</taxon>
        <taxon>Lachnospirales</taxon>
        <taxon>Lachnospiraceae</taxon>
        <taxon>Blautia</taxon>
    </lineage>
</organism>
<name>A0A564TZR6_9FIRM</name>
<dbReference type="EMBL" id="CABHNB010000030">
    <property type="protein sequence ID" value="VUX12672.1"/>
    <property type="molecule type" value="Genomic_DNA"/>
</dbReference>
<dbReference type="AlphaFoldDB" id="A0A564TZR6"/>
<reference evidence="1 2" key="1">
    <citation type="submission" date="2019-07" db="EMBL/GenBank/DDBJ databases">
        <authorList>
            <person name="Hibberd C M."/>
            <person name="Gehrig L. J."/>
            <person name="Chang H.-W."/>
            <person name="Venkatesh S."/>
        </authorList>
    </citation>
    <scope>NUCLEOTIDE SEQUENCE [LARGE SCALE GENOMIC DNA]</scope>
    <source>
        <strain evidence="1">Ruminococcus_obeum_SSTS_Bg7063</strain>
    </source>
</reference>
<gene>
    <name evidence="1" type="ORF">ROSSTS7063_02195</name>
</gene>
<accession>A0A564TZR6</accession>
<keyword evidence="2" id="KW-1185">Reference proteome</keyword>
<evidence type="ECO:0000313" key="2">
    <source>
        <dbReference type="Proteomes" id="UP000409147"/>
    </source>
</evidence>
<protein>
    <submittedName>
        <fullName evidence="1">Uncharacterized protein</fullName>
    </submittedName>
</protein>
<dbReference type="RefSeq" id="WP_186290953.1">
    <property type="nucleotide sequence ID" value="NZ_CABHNB010000030.1"/>
</dbReference>
<proteinExistence type="predicted"/>
<evidence type="ECO:0000313" key="1">
    <source>
        <dbReference type="EMBL" id="VUX12672.1"/>
    </source>
</evidence>
<dbReference type="Proteomes" id="UP000409147">
    <property type="component" value="Unassembled WGS sequence"/>
</dbReference>